<dbReference type="NCBIfam" id="NF002634">
    <property type="entry name" value="PRK02304.1-3"/>
    <property type="match status" value="1"/>
</dbReference>
<dbReference type="FunFam" id="3.40.50.2020:FF:000004">
    <property type="entry name" value="Adenine phosphoribosyltransferase"/>
    <property type="match status" value="1"/>
</dbReference>
<dbReference type="InterPro" id="IPR029057">
    <property type="entry name" value="PRTase-like"/>
</dbReference>
<dbReference type="NCBIfam" id="NF002636">
    <property type="entry name" value="PRK02304.1-5"/>
    <property type="match status" value="1"/>
</dbReference>
<dbReference type="GO" id="GO:0044209">
    <property type="term" value="P:AMP salvage"/>
    <property type="evidence" value="ECO:0007669"/>
    <property type="project" value="UniProtKB-UniRule"/>
</dbReference>
<keyword evidence="8 12" id="KW-0963">Cytoplasm</keyword>
<dbReference type="GO" id="GO:0002055">
    <property type="term" value="F:adenine binding"/>
    <property type="evidence" value="ECO:0007669"/>
    <property type="project" value="TreeGrafter"/>
</dbReference>
<dbReference type="CDD" id="cd06223">
    <property type="entry name" value="PRTases_typeI"/>
    <property type="match status" value="1"/>
</dbReference>
<gene>
    <name evidence="12 14" type="primary">apt</name>
    <name evidence="14" type="ORF">CCAN11_1590005</name>
</gene>
<dbReference type="RefSeq" id="WP_041985125.1">
    <property type="nucleotide sequence ID" value="NZ_JBIUQU010000011.1"/>
</dbReference>
<evidence type="ECO:0000256" key="7">
    <source>
        <dbReference type="ARBA" id="ARBA00011893"/>
    </source>
</evidence>
<evidence type="ECO:0000256" key="8">
    <source>
        <dbReference type="ARBA" id="ARBA00022490"/>
    </source>
</evidence>
<evidence type="ECO:0000259" key="13">
    <source>
        <dbReference type="Pfam" id="PF00156"/>
    </source>
</evidence>
<protein>
    <recommendedName>
        <fullName evidence="7 12">Adenine phosphoribosyltransferase</fullName>
        <shortName evidence="12">APRT</shortName>
        <ecNumber evidence="7 12">2.4.2.7</ecNumber>
    </recommendedName>
</protein>
<evidence type="ECO:0000256" key="4">
    <source>
        <dbReference type="ARBA" id="ARBA00004659"/>
    </source>
</evidence>
<keyword evidence="10 12" id="KW-0808">Transferase</keyword>
<dbReference type="Gene3D" id="3.40.50.2020">
    <property type="match status" value="1"/>
</dbReference>
<evidence type="ECO:0000256" key="9">
    <source>
        <dbReference type="ARBA" id="ARBA00022676"/>
    </source>
</evidence>
<dbReference type="EMBL" id="CDOK01000067">
    <property type="protein sequence ID" value="CEN48018.1"/>
    <property type="molecule type" value="Genomic_DNA"/>
</dbReference>
<comment type="subunit">
    <text evidence="6 12">Homodimer.</text>
</comment>
<dbReference type="UniPathway" id="UPA00588">
    <property type="reaction ID" value="UER00646"/>
</dbReference>
<dbReference type="InterPro" id="IPR000836">
    <property type="entry name" value="PRTase_dom"/>
</dbReference>
<reference evidence="15" key="1">
    <citation type="submission" date="2015-01" db="EMBL/GenBank/DDBJ databases">
        <authorList>
            <person name="MANFREDI Pablo"/>
        </authorList>
    </citation>
    <scope>NUCLEOTIDE SEQUENCE [LARGE SCALE GENOMIC DNA]</scope>
    <source>
        <strain evidence="15">Cc11</strain>
    </source>
</reference>
<evidence type="ECO:0000256" key="5">
    <source>
        <dbReference type="ARBA" id="ARBA00008391"/>
    </source>
</evidence>
<keyword evidence="9 12" id="KW-0328">Glycosyltransferase</keyword>
<evidence type="ECO:0000256" key="2">
    <source>
        <dbReference type="ARBA" id="ARBA00003968"/>
    </source>
</evidence>
<dbReference type="GO" id="GO:0005737">
    <property type="term" value="C:cytoplasm"/>
    <property type="evidence" value="ECO:0007669"/>
    <property type="project" value="UniProtKB-SubCell"/>
</dbReference>
<keyword evidence="11 12" id="KW-0660">Purine salvage</keyword>
<accession>A0A0B7IDG0</accession>
<sequence>MNNEVNQLKEKIRDIYDFPKQGVVFKDITPILSDPQAVKTALGLFCEHLKGIKVDKVVGMESRGFFFGTLLAQHLNAGFVPVRKPGKLPFETIAQTYDLEYGQDQLEIHSDSIKKGENVLIHDDVLATGGTAEAAVKLVERLGGNIIQLNFLIELSFLQGVQKLKGYEVYSILKY</sequence>
<dbReference type="SUPFAM" id="SSF53271">
    <property type="entry name" value="PRTase-like"/>
    <property type="match status" value="1"/>
</dbReference>
<dbReference type="PANTHER" id="PTHR32315:SF3">
    <property type="entry name" value="ADENINE PHOSPHORIBOSYLTRANSFERASE"/>
    <property type="match status" value="1"/>
</dbReference>
<dbReference type="PANTHER" id="PTHR32315">
    <property type="entry name" value="ADENINE PHOSPHORIBOSYLTRANSFERASE"/>
    <property type="match status" value="1"/>
</dbReference>
<evidence type="ECO:0000256" key="6">
    <source>
        <dbReference type="ARBA" id="ARBA00011738"/>
    </source>
</evidence>
<organism evidence="14 15">
    <name type="scientific">Capnocytophaga canimorsus</name>
    <dbReference type="NCBI Taxonomy" id="28188"/>
    <lineage>
        <taxon>Bacteria</taxon>
        <taxon>Pseudomonadati</taxon>
        <taxon>Bacteroidota</taxon>
        <taxon>Flavobacteriia</taxon>
        <taxon>Flavobacteriales</taxon>
        <taxon>Flavobacteriaceae</taxon>
        <taxon>Capnocytophaga</taxon>
    </lineage>
</organism>
<dbReference type="InterPro" id="IPR005764">
    <property type="entry name" value="Ade_phspho_trans"/>
</dbReference>
<feature type="domain" description="Phosphoribosyltransferase" evidence="13">
    <location>
        <begin position="48"/>
        <end position="149"/>
    </location>
</feature>
<dbReference type="GO" id="GO:0003999">
    <property type="term" value="F:adenine phosphoribosyltransferase activity"/>
    <property type="evidence" value="ECO:0007669"/>
    <property type="project" value="UniProtKB-UniRule"/>
</dbReference>
<comment type="subcellular location">
    <subcellularLocation>
        <location evidence="3 12">Cytoplasm</location>
    </subcellularLocation>
</comment>
<dbReference type="Pfam" id="PF00156">
    <property type="entry name" value="Pribosyltran"/>
    <property type="match status" value="1"/>
</dbReference>
<evidence type="ECO:0000313" key="15">
    <source>
        <dbReference type="Proteomes" id="UP000039370"/>
    </source>
</evidence>
<dbReference type="EC" id="2.4.2.7" evidence="7 12"/>
<evidence type="ECO:0000256" key="1">
    <source>
        <dbReference type="ARBA" id="ARBA00000868"/>
    </source>
</evidence>
<dbReference type="AlphaFoldDB" id="A0A0B7IDG0"/>
<evidence type="ECO:0000256" key="12">
    <source>
        <dbReference type="HAMAP-Rule" id="MF_00004"/>
    </source>
</evidence>
<evidence type="ECO:0000256" key="11">
    <source>
        <dbReference type="ARBA" id="ARBA00022726"/>
    </source>
</evidence>
<dbReference type="HAMAP" id="MF_00004">
    <property type="entry name" value="Aden_phosphoribosyltr"/>
    <property type="match status" value="1"/>
</dbReference>
<comment type="similarity">
    <text evidence="5 12">Belongs to the purine/pyrimidine phosphoribosyltransferase family.</text>
</comment>
<proteinExistence type="inferred from homology"/>
<dbReference type="GO" id="GO:0006166">
    <property type="term" value="P:purine ribonucleoside salvage"/>
    <property type="evidence" value="ECO:0007669"/>
    <property type="project" value="UniProtKB-UniRule"/>
</dbReference>
<dbReference type="GO" id="GO:0006168">
    <property type="term" value="P:adenine salvage"/>
    <property type="evidence" value="ECO:0007669"/>
    <property type="project" value="InterPro"/>
</dbReference>
<dbReference type="NCBIfam" id="TIGR01090">
    <property type="entry name" value="apt"/>
    <property type="match status" value="1"/>
</dbReference>
<evidence type="ECO:0000256" key="10">
    <source>
        <dbReference type="ARBA" id="ARBA00022679"/>
    </source>
</evidence>
<comment type="pathway">
    <text evidence="4 12">Purine metabolism; AMP biosynthesis via salvage pathway; AMP from adenine: step 1/1.</text>
</comment>
<comment type="catalytic activity">
    <reaction evidence="1 12">
        <text>AMP + diphosphate = 5-phospho-alpha-D-ribose 1-diphosphate + adenine</text>
        <dbReference type="Rhea" id="RHEA:16609"/>
        <dbReference type="ChEBI" id="CHEBI:16708"/>
        <dbReference type="ChEBI" id="CHEBI:33019"/>
        <dbReference type="ChEBI" id="CHEBI:58017"/>
        <dbReference type="ChEBI" id="CHEBI:456215"/>
        <dbReference type="EC" id="2.4.2.7"/>
    </reaction>
</comment>
<evidence type="ECO:0000256" key="3">
    <source>
        <dbReference type="ARBA" id="ARBA00004496"/>
    </source>
</evidence>
<evidence type="ECO:0000313" key="14">
    <source>
        <dbReference type="EMBL" id="CEN48018.1"/>
    </source>
</evidence>
<dbReference type="Proteomes" id="UP000039370">
    <property type="component" value="Unassembled WGS sequence"/>
</dbReference>
<comment type="function">
    <text evidence="2 12">Catalyzes a salvage reaction resulting in the formation of AMP, that is energically less costly than de novo synthesis.</text>
</comment>
<dbReference type="GO" id="GO:0016208">
    <property type="term" value="F:AMP binding"/>
    <property type="evidence" value="ECO:0007669"/>
    <property type="project" value="TreeGrafter"/>
</dbReference>
<dbReference type="InterPro" id="IPR050054">
    <property type="entry name" value="UPRTase/APRTase"/>
</dbReference>
<name>A0A0B7IDG0_9FLAO</name>